<dbReference type="InterPro" id="IPR002994">
    <property type="entry name" value="Surf1/Shy1"/>
</dbReference>
<dbReference type="Proteomes" id="UP001049176">
    <property type="component" value="Chromosome 1"/>
</dbReference>
<accession>A0A9P7V2A4</accession>
<comment type="subcellular location">
    <subcellularLocation>
        <location evidence="1">Membrane</location>
    </subcellularLocation>
    <subcellularLocation>
        <location evidence="5">Mitochondrion inner membrane</location>
        <topology evidence="5">Multi-pass membrane protein</topology>
    </subcellularLocation>
</comment>
<keyword evidence="3 5" id="KW-1133">Transmembrane helix</keyword>
<dbReference type="GeneID" id="66069924"/>
<feature type="transmembrane region" description="Helical" evidence="5">
    <location>
        <begin position="261"/>
        <end position="283"/>
    </location>
</feature>
<evidence type="ECO:0000256" key="4">
    <source>
        <dbReference type="ARBA" id="ARBA00023136"/>
    </source>
</evidence>
<comment type="caution">
    <text evidence="6">The sequence shown here is derived from an EMBL/GenBank/DDBJ whole genome shotgun (WGS) entry which is preliminary data.</text>
</comment>
<dbReference type="PANTHER" id="PTHR23427">
    <property type="entry name" value="SURFEIT LOCUS PROTEIN"/>
    <property type="match status" value="1"/>
</dbReference>
<keyword evidence="5" id="KW-0999">Mitochondrion inner membrane</keyword>
<evidence type="ECO:0000313" key="7">
    <source>
        <dbReference type="Proteomes" id="UP001049176"/>
    </source>
</evidence>
<keyword evidence="7" id="KW-1185">Reference proteome</keyword>
<keyword evidence="4 5" id="KW-0472">Membrane</keyword>
<sequence>MNLLFRPQFRYHSARFKLRASSTIRNGFTRLVHSDNANVPSIYKPRREPWMSPTMVAVGVIPIFTFALGTWQLGRLKWKINLIDELQEKLELHPLTLPSKINLSVLPEFVWRKVVLKGRWDHEHTMLLSPRVREGVHGAHVVTPLDRENGTTVLVNRGFVSTEFAQSALFCKEKGEVEFTGMLRMSQPRNMFTPDNRPEEGKWYWTDVEGMAEFAGGEKRKVQPVYIEQIFDGHAGDAAFCLSKGVPVGRPATVDLRNAHLSYVITWYGLSALTSLLFIRLLMKRRSTRTRQLPRYT</sequence>
<dbReference type="CDD" id="cd06662">
    <property type="entry name" value="SURF1"/>
    <property type="match status" value="1"/>
</dbReference>
<comment type="similarity">
    <text evidence="5">Belongs to the SURF1 family.</text>
</comment>
<comment type="function">
    <text evidence="5">Probably involved in the biogenesis of the COX complex.</text>
</comment>
<dbReference type="PANTHER" id="PTHR23427:SF2">
    <property type="entry name" value="SURFEIT LOCUS PROTEIN 1"/>
    <property type="match status" value="1"/>
</dbReference>
<dbReference type="RefSeq" id="XP_043015430.1">
    <property type="nucleotide sequence ID" value="XM_043146725.1"/>
</dbReference>
<dbReference type="GO" id="GO:0033617">
    <property type="term" value="P:mitochondrial respiratory chain complex IV assembly"/>
    <property type="evidence" value="ECO:0007669"/>
    <property type="project" value="TreeGrafter"/>
</dbReference>
<evidence type="ECO:0000313" key="6">
    <source>
        <dbReference type="EMBL" id="KAG7098960.1"/>
    </source>
</evidence>
<proteinExistence type="inferred from homology"/>
<dbReference type="OrthoDB" id="10040024at2759"/>
<dbReference type="InterPro" id="IPR045214">
    <property type="entry name" value="Surf1/Surf4"/>
</dbReference>
<keyword evidence="5" id="KW-0496">Mitochondrion</keyword>
<dbReference type="EMBL" id="CM032181">
    <property type="protein sequence ID" value="KAG7098960.1"/>
    <property type="molecule type" value="Genomic_DNA"/>
</dbReference>
<dbReference type="GO" id="GO:0005743">
    <property type="term" value="C:mitochondrial inner membrane"/>
    <property type="evidence" value="ECO:0007669"/>
    <property type="project" value="UniProtKB-SubCell"/>
</dbReference>
<evidence type="ECO:0000256" key="1">
    <source>
        <dbReference type="ARBA" id="ARBA00004370"/>
    </source>
</evidence>
<keyword evidence="2 5" id="KW-0812">Transmembrane</keyword>
<gene>
    <name evidence="6" type="ORF">E1B28_000848</name>
</gene>
<reference evidence="6" key="1">
    <citation type="journal article" date="2021" name="Genome Biol. Evol.">
        <title>The assembled and annotated genome of the fairy-ring fungus Marasmius oreades.</title>
        <authorList>
            <person name="Hiltunen M."/>
            <person name="Ament-Velasquez S.L."/>
            <person name="Johannesson H."/>
        </authorList>
    </citation>
    <scope>NUCLEOTIDE SEQUENCE</scope>
    <source>
        <strain evidence="6">03SP1</strain>
    </source>
</reference>
<evidence type="ECO:0000256" key="3">
    <source>
        <dbReference type="ARBA" id="ARBA00022989"/>
    </source>
</evidence>
<dbReference type="KEGG" id="more:E1B28_000848"/>
<evidence type="ECO:0000256" key="5">
    <source>
        <dbReference type="RuleBase" id="RU363076"/>
    </source>
</evidence>
<comment type="caution">
    <text evidence="5">Lacks conserved residue(s) required for the propagation of feature annotation.</text>
</comment>
<dbReference type="PROSITE" id="PS50895">
    <property type="entry name" value="SURF1"/>
    <property type="match status" value="1"/>
</dbReference>
<organism evidence="6 7">
    <name type="scientific">Marasmius oreades</name>
    <name type="common">fairy-ring Marasmius</name>
    <dbReference type="NCBI Taxonomy" id="181124"/>
    <lineage>
        <taxon>Eukaryota</taxon>
        <taxon>Fungi</taxon>
        <taxon>Dikarya</taxon>
        <taxon>Basidiomycota</taxon>
        <taxon>Agaricomycotina</taxon>
        <taxon>Agaricomycetes</taxon>
        <taxon>Agaricomycetidae</taxon>
        <taxon>Agaricales</taxon>
        <taxon>Marasmiineae</taxon>
        <taxon>Marasmiaceae</taxon>
        <taxon>Marasmius</taxon>
    </lineage>
</organism>
<evidence type="ECO:0000256" key="2">
    <source>
        <dbReference type="ARBA" id="ARBA00022692"/>
    </source>
</evidence>
<dbReference type="Pfam" id="PF02104">
    <property type="entry name" value="SURF1"/>
    <property type="match status" value="1"/>
</dbReference>
<name>A0A9P7V2A4_9AGAR</name>
<dbReference type="AlphaFoldDB" id="A0A9P7V2A4"/>
<protein>
    <recommendedName>
        <fullName evidence="5">SURF1-like protein</fullName>
    </recommendedName>
</protein>